<reference evidence="3" key="1">
    <citation type="journal article" date="2010" name="Genome Biol.">
        <title>Genome sequence of the necrotrophic plant pathogen Pythium ultimum reveals original pathogenicity mechanisms and effector repertoire.</title>
        <authorList>
            <person name="Levesque C.A."/>
            <person name="Brouwer H."/>
            <person name="Cano L."/>
            <person name="Hamilton J.P."/>
            <person name="Holt C."/>
            <person name="Huitema E."/>
            <person name="Raffaele S."/>
            <person name="Robideau G.P."/>
            <person name="Thines M."/>
            <person name="Win J."/>
            <person name="Zerillo M.M."/>
            <person name="Beakes G.W."/>
            <person name="Boore J.L."/>
            <person name="Busam D."/>
            <person name="Dumas B."/>
            <person name="Ferriera S."/>
            <person name="Fuerstenberg S.I."/>
            <person name="Gachon C.M."/>
            <person name="Gaulin E."/>
            <person name="Govers F."/>
            <person name="Grenville-Briggs L."/>
            <person name="Horner N."/>
            <person name="Hostetler J."/>
            <person name="Jiang R.H."/>
            <person name="Johnson J."/>
            <person name="Krajaejun T."/>
            <person name="Lin H."/>
            <person name="Meijer H.J."/>
            <person name="Moore B."/>
            <person name="Morris P."/>
            <person name="Phuntmart V."/>
            <person name="Puiu D."/>
            <person name="Shetty J."/>
            <person name="Stajich J.E."/>
            <person name="Tripathy S."/>
            <person name="Wawra S."/>
            <person name="van West P."/>
            <person name="Whitty B.R."/>
            <person name="Coutinho P.M."/>
            <person name="Henrissat B."/>
            <person name="Martin F."/>
            <person name="Thomas P.D."/>
            <person name="Tyler B.M."/>
            <person name="De Vries R.P."/>
            <person name="Kamoun S."/>
            <person name="Yandell M."/>
            <person name="Tisserat N."/>
            <person name="Buell C.R."/>
        </authorList>
    </citation>
    <scope>NUCLEOTIDE SEQUENCE</scope>
    <source>
        <strain evidence="3">DAOM:BR144</strain>
    </source>
</reference>
<feature type="compositionally biased region" description="Basic and acidic residues" evidence="1">
    <location>
        <begin position="1"/>
        <end position="10"/>
    </location>
</feature>
<dbReference type="EnsemblProtists" id="PYU1_T013797">
    <property type="protein sequence ID" value="PYU1_T013797"/>
    <property type="gene ID" value="PYU1_G013768"/>
</dbReference>
<evidence type="ECO:0000313" key="3">
    <source>
        <dbReference type="Proteomes" id="UP000019132"/>
    </source>
</evidence>
<sequence length="770" mass="84982">MAYTDAEKDTLPVSNAAVKSDNPGKLSLSESSSSDESSDSDGSESEHDGEVNGMDDVADAIETEMASNFRQPDQSIQATVAEDSGDVAGHDNDIPPGNVQAISQNKSMVSVTKLTAAQLALAAKRAVKAPSVSLMGDLDAAVQVEKPIVRKKRSRNESIEDKSDDGRSSKTESDIAIEIAETSLNALKSPIGSTLSADNDREVSERDEHPKKKQKLVDGGGAAFATSSSLIVANGESDTTNMTDAEPITKDVKPGLEKVRTATDMKKDRLTKRTAAFKRDLARTENKKDEKFDDQFVFKTLRLLLTSCAKYVASQPEIVTALCDALVAQYRQRKISPVVFIQGTCRVLRTPTTWGQVSETESLGVNRLAHQILLGLVGGRVGDSDSTGQVSEANRYLLEECLDYLQTLLFASPTTRIEYAICSLSKADSKTQLQMMHLSRKNKVSKDKVFIGHVCTLYARICKLIDLNERLRVVVFDLLRRNPNIKGLYFTRAIVEVAPDILQVEYDSRGHEKSVVVKDVMQHALAVIEAQSARKEEVFYGESSLEIMHRILECIDALSQQEINADDPAYRQALADKLWNTYITPRGVATWDDDVTFQVCKSLELLTTVYDMDHMVELFPLWRFLNACTSSDDIKVKARITKMVGHIACTFAESLRLRGTNNSAAEFVAQAAAWLQQKLCPEATASPLGLEFQQVCASMCIDLIMASPMELPQRRDILHTVVSWFQEQPQKQQMCFPASFLRQLRLLTVASRPLSTPLTTVANKAPKIAR</sequence>
<feature type="compositionally biased region" description="Basic and acidic residues" evidence="1">
    <location>
        <begin position="198"/>
        <end position="210"/>
    </location>
</feature>
<dbReference type="AlphaFoldDB" id="K3X998"/>
<dbReference type="Proteomes" id="UP000019132">
    <property type="component" value="Unassembled WGS sequence"/>
</dbReference>
<dbReference type="VEuPathDB" id="FungiDB:PYU1_G013768"/>
<dbReference type="EMBL" id="GL376614">
    <property type="status" value="NOT_ANNOTATED_CDS"/>
    <property type="molecule type" value="Genomic_DNA"/>
</dbReference>
<dbReference type="InParanoid" id="K3X998"/>
<feature type="region of interest" description="Disordered" evidence="1">
    <location>
        <begin position="1"/>
        <end position="97"/>
    </location>
</feature>
<accession>K3X998</accession>
<organism evidence="2 3">
    <name type="scientific">Globisporangium ultimum (strain ATCC 200006 / CBS 805.95 / DAOM BR144)</name>
    <name type="common">Pythium ultimum</name>
    <dbReference type="NCBI Taxonomy" id="431595"/>
    <lineage>
        <taxon>Eukaryota</taxon>
        <taxon>Sar</taxon>
        <taxon>Stramenopiles</taxon>
        <taxon>Oomycota</taxon>
        <taxon>Peronosporomycetes</taxon>
        <taxon>Pythiales</taxon>
        <taxon>Pythiaceae</taxon>
        <taxon>Globisporangium</taxon>
    </lineage>
</organism>
<feature type="compositionally biased region" description="Polar residues" evidence="1">
    <location>
        <begin position="65"/>
        <end position="78"/>
    </location>
</feature>
<name>K3X998_GLOUD</name>
<feature type="region of interest" description="Disordered" evidence="1">
    <location>
        <begin position="145"/>
        <end position="176"/>
    </location>
</feature>
<feature type="compositionally biased region" description="Low complexity" evidence="1">
    <location>
        <begin position="26"/>
        <end position="35"/>
    </location>
</feature>
<evidence type="ECO:0000256" key="1">
    <source>
        <dbReference type="SAM" id="MobiDB-lite"/>
    </source>
</evidence>
<evidence type="ECO:0000313" key="2">
    <source>
        <dbReference type="EnsemblProtists" id="PYU1_T013797"/>
    </source>
</evidence>
<feature type="compositionally biased region" description="Basic and acidic residues" evidence="1">
    <location>
        <begin position="155"/>
        <end position="173"/>
    </location>
</feature>
<proteinExistence type="predicted"/>
<protein>
    <submittedName>
        <fullName evidence="2">Uncharacterized protein</fullName>
    </submittedName>
</protein>
<keyword evidence="3" id="KW-1185">Reference proteome</keyword>
<dbReference type="HOGENOM" id="CLU_363117_0_0_1"/>
<dbReference type="eggNOG" id="ENOG502SJXD">
    <property type="taxonomic scope" value="Eukaryota"/>
</dbReference>
<reference evidence="3" key="2">
    <citation type="submission" date="2010-04" db="EMBL/GenBank/DDBJ databases">
        <authorList>
            <person name="Buell R."/>
            <person name="Hamilton J."/>
            <person name="Hostetler J."/>
        </authorList>
    </citation>
    <scope>NUCLEOTIDE SEQUENCE [LARGE SCALE GENOMIC DNA]</scope>
    <source>
        <strain evidence="3">DAOM:BR144</strain>
    </source>
</reference>
<reference evidence="2" key="3">
    <citation type="submission" date="2015-02" db="UniProtKB">
        <authorList>
            <consortium name="EnsemblProtists"/>
        </authorList>
    </citation>
    <scope>IDENTIFICATION</scope>
    <source>
        <strain evidence="2">DAOM BR144</strain>
    </source>
</reference>
<feature type="region of interest" description="Disordered" evidence="1">
    <location>
        <begin position="190"/>
        <end position="219"/>
    </location>
</feature>